<gene>
    <name evidence="1" type="ORF">K470DRAFT_258549</name>
</gene>
<evidence type="ECO:0008006" key="3">
    <source>
        <dbReference type="Google" id="ProtNLM"/>
    </source>
</evidence>
<proteinExistence type="predicted"/>
<accession>A0A6A7BYD0</accession>
<protein>
    <recommendedName>
        <fullName evidence="3">DUF1763-domain-containing protein</fullName>
    </recommendedName>
</protein>
<keyword evidence="2" id="KW-1185">Reference proteome</keyword>
<evidence type="ECO:0000313" key="1">
    <source>
        <dbReference type="EMBL" id="KAF2859705.1"/>
    </source>
</evidence>
<dbReference type="Proteomes" id="UP000799421">
    <property type="component" value="Unassembled WGS sequence"/>
</dbReference>
<reference evidence="1" key="1">
    <citation type="journal article" date="2020" name="Stud. Mycol.">
        <title>101 Dothideomycetes genomes: a test case for predicting lifestyles and emergence of pathogens.</title>
        <authorList>
            <person name="Haridas S."/>
            <person name="Albert R."/>
            <person name="Binder M."/>
            <person name="Bloem J."/>
            <person name="Labutti K."/>
            <person name="Salamov A."/>
            <person name="Andreopoulos B."/>
            <person name="Baker S."/>
            <person name="Barry K."/>
            <person name="Bills G."/>
            <person name="Bluhm B."/>
            <person name="Cannon C."/>
            <person name="Castanera R."/>
            <person name="Culley D."/>
            <person name="Daum C."/>
            <person name="Ezra D."/>
            <person name="Gonzalez J."/>
            <person name="Henrissat B."/>
            <person name="Kuo A."/>
            <person name="Liang C."/>
            <person name="Lipzen A."/>
            <person name="Lutzoni F."/>
            <person name="Magnuson J."/>
            <person name="Mondo S."/>
            <person name="Nolan M."/>
            <person name="Ohm R."/>
            <person name="Pangilinan J."/>
            <person name="Park H.-J."/>
            <person name="Ramirez L."/>
            <person name="Alfaro M."/>
            <person name="Sun H."/>
            <person name="Tritt A."/>
            <person name="Yoshinaga Y."/>
            <person name="Zwiers L.-H."/>
            <person name="Turgeon B."/>
            <person name="Goodwin S."/>
            <person name="Spatafora J."/>
            <person name="Crous P."/>
            <person name="Grigoriev I."/>
        </authorList>
    </citation>
    <scope>NUCLEOTIDE SEQUENCE</scope>
    <source>
        <strain evidence="1">CBS 480.64</strain>
    </source>
</reference>
<evidence type="ECO:0000313" key="2">
    <source>
        <dbReference type="Proteomes" id="UP000799421"/>
    </source>
</evidence>
<dbReference type="AlphaFoldDB" id="A0A6A7BYD0"/>
<dbReference type="OrthoDB" id="4392610at2759"/>
<sequence>MSQDITVLRSAYRRLLRHAYRAVLFSVPGRYQVRDRLRLRFRGPSDEPARNRFRLGPAMSGETPRGTLDMAKVENTIDFLKRATETTGMEHKILKNLVWVWWGQQDVNLLGRKLPLFGRENFL</sequence>
<name>A0A6A7BYD0_9PEZI</name>
<organism evidence="1 2">
    <name type="scientific">Piedraia hortae CBS 480.64</name>
    <dbReference type="NCBI Taxonomy" id="1314780"/>
    <lineage>
        <taxon>Eukaryota</taxon>
        <taxon>Fungi</taxon>
        <taxon>Dikarya</taxon>
        <taxon>Ascomycota</taxon>
        <taxon>Pezizomycotina</taxon>
        <taxon>Dothideomycetes</taxon>
        <taxon>Dothideomycetidae</taxon>
        <taxon>Capnodiales</taxon>
        <taxon>Piedraiaceae</taxon>
        <taxon>Piedraia</taxon>
    </lineage>
</organism>
<dbReference type="EMBL" id="MU005989">
    <property type="protein sequence ID" value="KAF2859705.1"/>
    <property type="molecule type" value="Genomic_DNA"/>
</dbReference>